<dbReference type="PANTHER" id="PTHR46300">
    <property type="entry name" value="P450, PUTATIVE (EUROFUNG)-RELATED-RELATED"/>
    <property type="match status" value="1"/>
</dbReference>
<name>A0A6A5QBE0_AMPQU</name>
<evidence type="ECO:0000313" key="9">
    <source>
        <dbReference type="Proteomes" id="UP000800096"/>
    </source>
</evidence>
<organism evidence="8 9">
    <name type="scientific">Ampelomyces quisqualis</name>
    <name type="common">Powdery mildew agent</name>
    <dbReference type="NCBI Taxonomy" id="50730"/>
    <lineage>
        <taxon>Eukaryota</taxon>
        <taxon>Fungi</taxon>
        <taxon>Dikarya</taxon>
        <taxon>Ascomycota</taxon>
        <taxon>Pezizomycotina</taxon>
        <taxon>Dothideomycetes</taxon>
        <taxon>Pleosporomycetidae</taxon>
        <taxon>Pleosporales</taxon>
        <taxon>Pleosporineae</taxon>
        <taxon>Phaeosphaeriaceae</taxon>
        <taxon>Ampelomyces</taxon>
    </lineage>
</organism>
<dbReference type="GO" id="GO:0005506">
    <property type="term" value="F:iron ion binding"/>
    <property type="evidence" value="ECO:0007669"/>
    <property type="project" value="InterPro"/>
</dbReference>
<comment type="cofactor">
    <cofactor evidence="6">
        <name>heme</name>
        <dbReference type="ChEBI" id="CHEBI:30413"/>
    </cofactor>
</comment>
<dbReference type="OrthoDB" id="1103324at2759"/>
<evidence type="ECO:0000256" key="4">
    <source>
        <dbReference type="ARBA" id="ARBA00023004"/>
    </source>
</evidence>
<evidence type="ECO:0000256" key="5">
    <source>
        <dbReference type="ARBA" id="ARBA00023033"/>
    </source>
</evidence>
<accession>A0A6A5QBE0</accession>
<sequence>MALQIYPLALAFLVLFALGRIYQYSLCSARPKRFPPGPKTLPFIGNMHQMPIERPHFVFTEYARQFGAVIGFKVGCHNLIVLNTWQAVRDLVEQRGAIYSSRPSIPLCDIVLPKSENPGLSVYGELWRKQRKALVEFLGGDRTDRMKPVQDAESTQMIYDMMNTPANFEHHVDRSFGGIILATVFGQRGKTNEAGSKIAMFFETEEEWSTALGPTAYPPTSSFPFLKRVPEWLTPWKGWKTRAVRIKKKQNQIYHSLLDETRERLKQGKGEECFMSQCLKVQDKQWYDDTYLAYLGGVLLEGGAETSASATMVFLMAMAAFPDVAREAQEEVDRVCGALRIPGGDDIGRLPYVRACMLELLRWRPITPLAVPHTTTADDDYGALTIPNGADILINAWMINNDESFYESPEKFNPSRYMNNEYGCASTVDLEANKGRRVNYTFGAGRRVCPGQRFADNSMMLHFAKVLWAFDINATGSLPISTWGQWTDGVIHRPKSLEIELALRDEGRRAIIEDAWSRADDFLLQFE</sequence>
<dbReference type="SUPFAM" id="SSF48264">
    <property type="entry name" value="Cytochrome P450"/>
    <property type="match status" value="1"/>
</dbReference>
<keyword evidence="5 7" id="KW-0503">Monooxygenase</keyword>
<dbReference type="EMBL" id="ML979140">
    <property type="protein sequence ID" value="KAF1912663.1"/>
    <property type="molecule type" value="Genomic_DNA"/>
</dbReference>
<dbReference type="GO" id="GO:0004497">
    <property type="term" value="F:monooxygenase activity"/>
    <property type="evidence" value="ECO:0007669"/>
    <property type="project" value="UniProtKB-KW"/>
</dbReference>
<keyword evidence="6 7" id="KW-0349">Heme</keyword>
<dbReference type="PROSITE" id="PS00086">
    <property type="entry name" value="CYTOCHROME_P450"/>
    <property type="match status" value="1"/>
</dbReference>
<reference evidence="8" key="1">
    <citation type="journal article" date="2020" name="Stud. Mycol.">
        <title>101 Dothideomycetes genomes: a test case for predicting lifestyles and emergence of pathogens.</title>
        <authorList>
            <person name="Haridas S."/>
            <person name="Albert R."/>
            <person name="Binder M."/>
            <person name="Bloem J."/>
            <person name="Labutti K."/>
            <person name="Salamov A."/>
            <person name="Andreopoulos B."/>
            <person name="Baker S."/>
            <person name="Barry K."/>
            <person name="Bills G."/>
            <person name="Bluhm B."/>
            <person name="Cannon C."/>
            <person name="Castanera R."/>
            <person name="Culley D."/>
            <person name="Daum C."/>
            <person name="Ezra D."/>
            <person name="Gonzalez J."/>
            <person name="Henrissat B."/>
            <person name="Kuo A."/>
            <person name="Liang C."/>
            <person name="Lipzen A."/>
            <person name="Lutzoni F."/>
            <person name="Magnuson J."/>
            <person name="Mondo S."/>
            <person name="Nolan M."/>
            <person name="Ohm R."/>
            <person name="Pangilinan J."/>
            <person name="Park H.-J."/>
            <person name="Ramirez L."/>
            <person name="Alfaro M."/>
            <person name="Sun H."/>
            <person name="Tritt A."/>
            <person name="Yoshinaga Y."/>
            <person name="Zwiers L.-H."/>
            <person name="Turgeon B."/>
            <person name="Goodwin S."/>
            <person name="Spatafora J."/>
            <person name="Crous P."/>
            <person name="Grigoriev I."/>
        </authorList>
    </citation>
    <scope>NUCLEOTIDE SEQUENCE</scope>
    <source>
        <strain evidence="8">HMLAC05119</strain>
    </source>
</reference>
<dbReference type="InterPro" id="IPR017972">
    <property type="entry name" value="Cyt_P450_CS"/>
</dbReference>
<evidence type="ECO:0000256" key="6">
    <source>
        <dbReference type="PIRSR" id="PIRSR602401-1"/>
    </source>
</evidence>
<evidence type="ECO:0000256" key="1">
    <source>
        <dbReference type="ARBA" id="ARBA00010617"/>
    </source>
</evidence>
<dbReference type="GO" id="GO:0020037">
    <property type="term" value="F:heme binding"/>
    <property type="evidence" value="ECO:0007669"/>
    <property type="project" value="InterPro"/>
</dbReference>
<dbReference type="Pfam" id="PF00067">
    <property type="entry name" value="p450"/>
    <property type="match status" value="1"/>
</dbReference>
<dbReference type="GO" id="GO:0016705">
    <property type="term" value="F:oxidoreductase activity, acting on paired donors, with incorporation or reduction of molecular oxygen"/>
    <property type="evidence" value="ECO:0007669"/>
    <property type="project" value="InterPro"/>
</dbReference>
<dbReference type="InterPro" id="IPR036396">
    <property type="entry name" value="Cyt_P450_sf"/>
</dbReference>
<dbReference type="InterPro" id="IPR002401">
    <property type="entry name" value="Cyt_P450_E_grp-I"/>
</dbReference>
<dbReference type="InterPro" id="IPR001128">
    <property type="entry name" value="Cyt_P450"/>
</dbReference>
<dbReference type="Proteomes" id="UP000800096">
    <property type="component" value="Unassembled WGS sequence"/>
</dbReference>
<dbReference type="Gene3D" id="1.10.630.10">
    <property type="entry name" value="Cytochrome P450"/>
    <property type="match status" value="1"/>
</dbReference>
<keyword evidence="4 6" id="KW-0408">Iron</keyword>
<dbReference type="CDD" id="cd11065">
    <property type="entry name" value="CYP64-like"/>
    <property type="match status" value="1"/>
</dbReference>
<keyword evidence="2 6" id="KW-0479">Metal-binding</keyword>
<dbReference type="AlphaFoldDB" id="A0A6A5QBE0"/>
<dbReference type="PRINTS" id="PR00463">
    <property type="entry name" value="EP450I"/>
</dbReference>
<evidence type="ECO:0000256" key="3">
    <source>
        <dbReference type="ARBA" id="ARBA00023002"/>
    </source>
</evidence>
<keyword evidence="9" id="KW-1185">Reference proteome</keyword>
<dbReference type="InterPro" id="IPR050364">
    <property type="entry name" value="Cytochrome_P450_fung"/>
</dbReference>
<protein>
    <submittedName>
        <fullName evidence="8">Cytochrome P450</fullName>
    </submittedName>
</protein>
<feature type="binding site" description="axial binding residue" evidence="6">
    <location>
        <position position="449"/>
    </location>
    <ligand>
        <name>heme</name>
        <dbReference type="ChEBI" id="CHEBI:30413"/>
    </ligand>
    <ligandPart>
        <name>Fe</name>
        <dbReference type="ChEBI" id="CHEBI:18248"/>
    </ligandPart>
</feature>
<evidence type="ECO:0000313" key="8">
    <source>
        <dbReference type="EMBL" id="KAF1912663.1"/>
    </source>
</evidence>
<dbReference type="PANTHER" id="PTHR46300:SF2">
    <property type="entry name" value="CYTOCHROME P450 MONOOXYGENASE ALNH-RELATED"/>
    <property type="match status" value="1"/>
</dbReference>
<keyword evidence="3 7" id="KW-0560">Oxidoreductase</keyword>
<comment type="similarity">
    <text evidence="1 7">Belongs to the cytochrome P450 family.</text>
</comment>
<evidence type="ECO:0000256" key="2">
    <source>
        <dbReference type="ARBA" id="ARBA00022723"/>
    </source>
</evidence>
<proteinExistence type="inferred from homology"/>
<evidence type="ECO:0000256" key="7">
    <source>
        <dbReference type="RuleBase" id="RU000461"/>
    </source>
</evidence>
<gene>
    <name evidence="8" type="ORF">BDU57DRAFT_459242</name>
</gene>